<organism evidence="1">
    <name type="scientific">Salvia splendens</name>
    <name type="common">Scarlet sage</name>
    <dbReference type="NCBI Taxonomy" id="180675"/>
    <lineage>
        <taxon>Eukaryota</taxon>
        <taxon>Viridiplantae</taxon>
        <taxon>Streptophyta</taxon>
        <taxon>Embryophyta</taxon>
        <taxon>Tracheophyta</taxon>
        <taxon>Spermatophyta</taxon>
        <taxon>Magnoliopsida</taxon>
        <taxon>eudicotyledons</taxon>
        <taxon>Gunneridae</taxon>
        <taxon>Pentapetalae</taxon>
        <taxon>asterids</taxon>
        <taxon>lamiids</taxon>
        <taxon>Lamiales</taxon>
        <taxon>Lamiaceae</taxon>
        <taxon>Nepetoideae</taxon>
        <taxon>Mentheae</taxon>
        <taxon>Salviinae</taxon>
        <taxon>Salvia</taxon>
        <taxon>Salvia subgen. Calosphace</taxon>
        <taxon>core Calosphace</taxon>
    </lineage>
</organism>
<keyword evidence="2" id="KW-1185">Reference proteome</keyword>
<comment type="caution">
    <text evidence="1">The sequence shown here is derived from an EMBL/GenBank/DDBJ whole genome shotgun (WGS) entry which is preliminary data.</text>
</comment>
<proteinExistence type="predicted"/>
<reference evidence="1" key="1">
    <citation type="submission" date="2018-01" db="EMBL/GenBank/DDBJ databases">
        <authorList>
            <person name="Mao J.F."/>
        </authorList>
    </citation>
    <scope>NUCLEOTIDE SEQUENCE</scope>
    <source>
        <strain evidence="1">Huo1</strain>
        <tissue evidence="1">Leaf</tissue>
    </source>
</reference>
<name>A0A8X8ZHY8_SALSN</name>
<reference evidence="1" key="2">
    <citation type="submission" date="2020-08" db="EMBL/GenBank/DDBJ databases">
        <title>Plant Genome Project.</title>
        <authorList>
            <person name="Zhang R.-G."/>
        </authorList>
    </citation>
    <scope>NUCLEOTIDE SEQUENCE</scope>
    <source>
        <strain evidence="1">Huo1</strain>
        <tissue evidence="1">Leaf</tissue>
    </source>
</reference>
<dbReference type="EMBL" id="PNBA02000012">
    <property type="protein sequence ID" value="KAG6405343.1"/>
    <property type="molecule type" value="Genomic_DNA"/>
</dbReference>
<evidence type="ECO:0000313" key="2">
    <source>
        <dbReference type="Proteomes" id="UP000298416"/>
    </source>
</evidence>
<dbReference type="AlphaFoldDB" id="A0A8X8ZHY8"/>
<evidence type="ECO:0000313" key="1">
    <source>
        <dbReference type="EMBL" id="KAG6405343.1"/>
    </source>
</evidence>
<accession>A0A8X8ZHY8</accession>
<dbReference type="Proteomes" id="UP000298416">
    <property type="component" value="Unassembled WGS sequence"/>
</dbReference>
<protein>
    <submittedName>
        <fullName evidence="1">Uncharacterized protein</fullName>
    </submittedName>
</protein>
<sequence>MHSSTGWMLLEIGSTSKVVCLYPNSDQVQINTATAPKAGQSQHVPGHQPTCWDPSGARVPINSLSYAESTSIYNPNFDCDSDGYDEDFDVGYSRQPYHQQHSVPHHRQAAACLEQPAAQQQPLLQLPSSCRHPSSGTLDEETCFMDDKIDYLSDNEKGVSITATGTLPARLTPLSPNASHISISTIIHISCSHKLQSCRRAAPM</sequence>
<gene>
    <name evidence="1" type="ORF">SASPL_132932</name>
</gene>